<dbReference type="GeneID" id="36561368"/>
<dbReference type="Gene3D" id="1.20.1050.10">
    <property type="match status" value="1"/>
</dbReference>
<protein>
    <recommendedName>
        <fullName evidence="4">GST C-terminal domain-containing protein</fullName>
    </recommendedName>
</protein>
<proteinExistence type="predicted"/>
<accession>A0A2I2FW26</accession>
<dbReference type="STRING" id="1392250.A0A2I2FW26"/>
<evidence type="ECO:0000256" key="1">
    <source>
        <dbReference type="SAM" id="SignalP"/>
    </source>
</evidence>
<keyword evidence="1" id="KW-0732">Signal</keyword>
<dbReference type="VEuPathDB" id="FungiDB:P170DRAFT_479389"/>
<name>A0A2I2FW26_9EURO</name>
<dbReference type="RefSeq" id="XP_024700144.1">
    <property type="nucleotide sequence ID" value="XM_024853670.1"/>
</dbReference>
<reference evidence="2 3" key="1">
    <citation type="submission" date="2016-12" db="EMBL/GenBank/DDBJ databases">
        <title>The genomes of Aspergillus section Nigri reveals drivers in fungal speciation.</title>
        <authorList>
            <consortium name="DOE Joint Genome Institute"/>
            <person name="Vesth T.C."/>
            <person name="Nybo J."/>
            <person name="Theobald S."/>
            <person name="Brandl J."/>
            <person name="Frisvad J.C."/>
            <person name="Nielsen K.F."/>
            <person name="Lyhne E.K."/>
            <person name="Kogle M.E."/>
            <person name="Kuo A."/>
            <person name="Riley R."/>
            <person name="Clum A."/>
            <person name="Nolan M."/>
            <person name="Lipzen A."/>
            <person name="Salamov A."/>
            <person name="Henrissat B."/>
            <person name="Wiebenga A."/>
            <person name="De Vries R.P."/>
            <person name="Grigoriev I.V."/>
            <person name="Mortensen U.H."/>
            <person name="Andersen M.R."/>
            <person name="Baker S.E."/>
        </authorList>
    </citation>
    <scope>NUCLEOTIDE SEQUENCE [LARGE SCALE GENOMIC DNA]</scope>
    <source>
        <strain evidence="2 3">IBT 23096</strain>
    </source>
</reference>
<organism evidence="2 3">
    <name type="scientific">Aspergillus steynii IBT 23096</name>
    <dbReference type="NCBI Taxonomy" id="1392250"/>
    <lineage>
        <taxon>Eukaryota</taxon>
        <taxon>Fungi</taxon>
        <taxon>Dikarya</taxon>
        <taxon>Ascomycota</taxon>
        <taxon>Pezizomycotina</taxon>
        <taxon>Eurotiomycetes</taxon>
        <taxon>Eurotiomycetidae</taxon>
        <taxon>Eurotiales</taxon>
        <taxon>Aspergillaceae</taxon>
        <taxon>Aspergillus</taxon>
        <taxon>Aspergillus subgen. Circumdati</taxon>
    </lineage>
</organism>
<dbReference type="InterPro" id="IPR036282">
    <property type="entry name" value="Glutathione-S-Trfase_C_sf"/>
</dbReference>
<evidence type="ECO:0000313" key="3">
    <source>
        <dbReference type="Proteomes" id="UP000234275"/>
    </source>
</evidence>
<feature type="signal peptide" evidence="1">
    <location>
        <begin position="1"/>
        <end position="21"/>
    </location>
</feature>
<evidence type="ECO:0000313" key="2">
    <source>
        <dbReference type="EMBL" id="PLB44842.1"/>
    </source>
</evidence>
<keyword evidence="3" id="KW-1185">Reference proteome</keyword>
<gene>
    <name evidence="2" type="ORF">P170DRAFT_479389</name>
</gene>
<feature type="chain" id="PRO_5014193578" description="GST C-terminal domain-containing protein" evidence="1">
    <location>
        <begin position="22"/>
        <end position="211"/>
    </location>
</feature>
<dbReference type="OrthoDB" id="10250478at2759"/>
<sequence length="211" mass="23372">MAILTIASRADLALVLPVILGTMYVSHRNPAHDIPIEYEDVESLRDHESACLTTGKGQRITDAAILCYLMNNLDTSASKRITEWLHRSTQLAVPDLKELEHPMMNLESHLTLRSHIVGYSLTLADLAVWGVLRGNTVTTSLRMTYVNINRWFTFIEASNPWICTALESLNSAACRKKVAASPVSASFKTGLKNTASGIVTRLVKPMMHHSD</sequence>
<dbReference type="EMBL" id="MSFO01000008">
    <property type="protein sequence ID" value="PLB44842.1"/>
    <property type="molecule type" value="Genomic_DNA"/>
</dbReference>
<comment type="caution">
    <text evidence="2">The sequence shown here is derived from an EMBL/GenBank/DDBJ whole genome shotgun (WGS) entry which is preliminary data.</text>
</comment>
<dbReference type="SUPFAM" id="SSF47616">
    <property type="entry name" value="GST C-terminal domain-like"/>
    <property type="match status" value="1"/>
</dbReference>
<evidence type="ECO:0008006" key="4">
    <source>
        <dbReference type="Google" id="ProtNLM"/>
    </source>
</evidence>
<dbReference type="AlphaFoldDB" id="A0A2I2FW26"/>
<dbReference type="Proteomes" id="UP000234275">
    <property type="component" value="Unassembled WGS sequence"/>
</dbReference>